<evidence type="ECO:0008006" key="4">
    <source>
        <dbReference type="Google" id="ProtNLM"/>
    </source>
</evidence>
<sequence length="175" mass="18756">MILIIIAIISVVQSLFGVGLLLFGTPIMLFMGYTFPVALSILLPASLTISVLQLLIDKSVGRANLRSFVFFGLPFLALGLIANLSGLLKLNIEVMVALLLILSSALRLFSGPKRWLSAVFSKHAHVALATTGLLHGLTNMGGSLLSIYCSSAFEEKNSCGKILLWGTPVLQRPNC</sequence>
<gene>
    <name evidence="2" type="ORF">KVG95_09555</name>
</gene>
<dbReference type="Proteomes" id="UP000886900">
    <property type="component" value="Unassembled WGS sequence"/>
</dbReference>
<accession>A0ABS6PSZ1</accession>
<name>A0ABS6PSZ1_9PSED</name>
<reference evidence="2" key="1">
    <citation type="submission" date="2021-06" db="EMBL/GenBank/DDBJ databases">
        <title>Updating the genus Pseudomonas: Description of 43 new species and partition of the Pseudomonas putida group.</title>
        <authorList>
            <person name="Girard L."/>
            <person name="Lood C."/>
            <person name="Vandamme P."/>
            <person name="Rokni-Zadeh H."/>
            <person name="Van Noort V."/>
            <person name="Hofte M."/>
            <person name="Lavigne R."/>
            <person name="De Mot R."/>
        </authorList>
    </citation>
    <scope>NUCLEOTIDE SEQUENCE</scope>
    <source>
        <strain evidence="2">SWRI79</strain>
    </source>
</reference>
<dbReference type="EMBL" id="JAHSTV010000004">
    <property type="protein sequence ID" value="MBV4463583.1"/>
    <property type="molecule type" value="Genomic_DNA"/>
</dbReference>
<feature type="transmembrane region" description="Helical" evidence="1">
    <location>
        <begin position="33"/>
        <end position="56"/>
    </location>
</feature>
<keyword evidence="3" id="KW-1185">Reference proteome</keyword>
<evidence type="ECO:0000313" key="2">
    <source>
        <dbReference type="EMBL" id="MBV4463583.1"/>
    </source>
</evidence>
<keyword evidence="1" id="KW-1133">Transmembrane helix</keyword>
<feature type="transmembrane region" description="Helical" evidence="1">
    <location>
        <begin position="94"/>
        <end position="110"/>
    </location>
</feature>
<feature type="transmembrane region" description="Helical" evidence="1">
    <location>
        <begin position="68"/>
        <end position="88"/>
    </location>
</feature>
<protein>
    <recommendedName>
        <fullName evidence="4">Membrane transporter protein</fullName>
    </recommendedName>
</protein>
<dbReference type="RefSeq" id="WP_217855956.1">
    <property type="nucleotide sequence ID" value="NZ_JAHSTV010000004.1"/>
</dbReference>
<evidence type="ECO:0000256" key="1">
    <source>
        <dbReference type="SAM" id="Phobius"/>
    </source>
</evidence>
<organism evidence="2 3">
    <name type="scientific">Pseudomonas farris</name>
    <dbReference type="NCBI Taxonomy" id="2841207"/>
    <lineage>
        <taxon>Bacteria</taxon>
        <taxon>Pseudomonadati</taxon>
        <taxon>Pseudomonadota</taxon>
        <taxon>Gammaproteobacteria</taxon>
        <taxon>Pseudomonadales</taxon>
        <taxon>Pseudomonadaceae</taxon>
        <taxon>Pseudomonas</taxon>
    </lineage>
</organism>
<evidence type="ECO:0000313" key="3">
    <source>
        <dbReference type="Proteomes" id="UP000886900"/>
    </source>
</evidence>
<keyword evidence="1" id="KW-0472">Membrane</keyword>
<keyword evidence="1" id="KW-0812">Transmembrane</keyword>
<proteinExistence type="predicted"/>
<comment type="caution">
    <text evidence="2">The sequence shown here is derived from an EMBL/GenBank/DDBJ whole genome shotgun (WGS) entry which is preliminary data.</text>
</comment>